<organism evidence="2 3">
    <name type="scientific">Thermosulfidibacter takaii (strain DSM 17441 / JCM 13301 / NBRC 103674 / ABI70S6)</name>
    <dbReference type="NCBI Taxonomy" id="1298851"/>
    <lineage>
        <taxon>Bacteria</taxon>
        <taxon>Pseudomonadati</taxon>
        <taxon>Thermosulfidibacterota</taxon>
        <taxon>Thermosulfidibacteria</taxon>
        <taxon>Thermosulfidibacterales</taxon>
        <taxon>Thermosulfidibacteraceae</taxon>
    </lineage>
</organism>
<dbReference type="PANTHER" id="PTHR35271:SF1">
    <property type="entry name" value="ABC TRANSPORTER, SUBSTRATE-BINDING LIPOPROTEIN"/>
    <property type="match status" value="1"/>
</dbReference>
<evidence type="ECO:0000256" key="1">
    <source>
        <dbReference type="SAM" id="SignalP"/>
    </source>
</evidence>
<accession>A0A0S3QS49</accession>
<dbReference type="RefSeq" id="WP_068549076.1">
    <property type="nucleotide sequence ID" value="NZ_AP013035.1"/>
</dbReference>
<dbReference type="KEGG" id="ttk:TST_0346"/>
<dbReference type="Pfam" id="PF04392">
    <property type="entry name" value="ABC_sub_bind"/>
    <property type="match status" value="1"/>
</dbReference>
<sequence>MGKSKFCLMLLTSVFLFFQSIAAKTFTIAIIQYDKGLVYDIPKESFKSELRKLGVKAKYIEYNCNRRLGEFADTLIEDMLSQKPDLILSLGTGITEYLAGVKAGRPINVKHKITNIPVVFAAVTNPVLSGIVKNWKYSGNNFTGASVFFPTRRLFETLRRAGPYKKVLVPLDSTGLGCTLASKREMEKISKKYHFDIITVFGENALEIQKQLENTNITFDSIAVLYDNVAIECLTTGILEKLSYEYKAPIINVLTFLKEHAVFSYGADFNENGKVAAQMAYQILVEGKDPSSIPIYKVRNPYFVINLKMAKKLGMHIPPSLLAIADEVIK</sequence>
<feature type="chain" id="PRO_5006616350" evidence="1">
    <location>
        <begin position="23"/>
        <end position="330"/>
    </location>
</feature>
<dbReference type="CDD" id="cd06325">
    <property type="entry name" value="PBP1_ABC_unchar_transporter"/>
    <property type="match status" value="1"/>
</dbReference>
<name>A0A0S3QS49_THET7</name>
<dbReference type="Gene3D" id="3.40.50.2300">
    <property type="match status" value="2"/>
</dbReference>
<dbReference type="AlphaFoldDB" id="A0A0S3QS49"/>
<evidence type="ECO:0000313" key="3">
    <source>
        <dbReference type="Proteomes" id="UP000063234"/>
    </source>
</evidence>
<reference evidence="3" key="1">
    <citation type="journal article" date="2018" name="Science">
        <title>A primordial and reversible TCA cycle in a facultatively chemolithoautotrophic thermophile.</title>
        <authorList>
            <person name="Nunoura T."/>
            <person name="Chikaraishi Y."/>
            <person name="Izaki R."/>
            <person name="Suwa T."/>
            <person name="Sato T."/>
            <person name="Harada T."/>
            <person name="Mori K."/>
            <person name="Kato Y."/>
            <person name="Miyazaki M."/>
            <person name="Shimamura S."/>
            <person name="Yanagawa K."/>
            <person name="Shuto A."/>
            <person name="Ohkouchi N."/>
            <person name="Fujita N."/>
            <person name="Takaki Y."/>
            <person name="Atomi H."/>
            <person name="Takai K."/>
        </authorList>
    </citation>
    <scope>NUCLEOTIDE SEQUENCE [LARGE SCALE GENOMIC DNA]</scope>
    <source>
        <strain evidence="3">DSM 17441 / JCM 13301 / NBRC 103674 / ABI70S6</strain>
    </source>
</reference>
<dbReference type="OrthoDB" id="9776955at2"/>
<dbReference type="InterPro" id="IPR007487">
    <property type="entry name" value="ABC_transpt-TYRBP-like"/>
</dbReference>
<dbReference type="Proteomes" id="UP000063234">
    <property type="component" value="Chromosome"/>
</dbReference>
<gene>
    <name evidence="2" type="ORF">TST_0346</name>
</gene>
<dbReference type="PANTHER" id="PTHR35271">
    <property type="entry name" value="ABC TRANSPORTER, SUBSTRATE-BINDING LIPOPROTEIN-RELATED"/>
    <property type="match status" value="1"/>
</dbReference>
<evidence type="ECO:0000313" key="2">
    <source>
        <dbReference type="EMBL" id="BAT71154.1"/>
    </source>
</evidence>
<protein>
    <submittedName>
        <fullName evidence="2">ABC transport system substrate-binding protein</fullName>
    </submittedName>
</protein>
<keyword evidence="1" id="KW-0732">Signal</keyword>
<keyword evidence="3" id="KW-1185">Reference proteome</keyword>
<proteinExistence type="predicted"/>
<dbReference type="EMBL" id="AP013035">
    <property type="protein sequence ID" value="BAT71154.1"/>
    <property type="molecule type" value="Genomic_DNA"/>
</dbReference>
<feature type="signal peptide" evidence="1">
    <location>
        <begin position="1"/>
        <end position="22"/>
    </location>
</feature>